<accession>A0A0M2UTV2</accession>
<dbReference type="PROSITE" id="PS51186">
    <property type="entry name" value="GNAT"/>
    <property type="match status" value="1"/>
</dbReference>
<dbReference type="Gene3D" id="3.40.630.30">
    <property type="match status" value="1"/>
</dbReference>
<dbReference type="InterPro" id="IPR016181">
    <property type="entry name" value="Acyl_CoA_acyltransferase"/>
</dbReference>
<evidence type="ECO:0000259" key="1">
    <source>
        <dbReference type="PROSITE" id="PS51186"/>
    </source>
</evidence>
<dbReference type="InterPro" id="IPR000182">
    <property type="entry name" value="GNAT_dom"/>
</dbReference>
<dbReference type="Pfam" id="PF00583">
    <property type="entry name" value="Acetyltransf_1"/>
    <property type="match status" value="1"/>
</dbReference>
<feature type="domain" description="N-acetyltransferase" evidence="1">
    <location>
        <begin position="12"/>
        <end position="163"/>
    </location>
</feature>
<dbReference type="PANTHER" id="PTHR43072">
    <property type="entry name" value="N-ACETYLTRANSFERASE"/>
    <property type="match status" value="1"/>
</dbReference>
<dbReference type="SUPFAM" id="SSF55729">
    <property type="entry name" value="Acyl-CoA N-acyltransferases (Nat)"/>
    <property type="match status" value="1"/>
</dbReference>
<name>A0A0M2UTV2_9BACT</name>
<dbReference type="EMBL" id="LAQJ01000207">
    <property type="protein sequence ID" value="KKO19242.1"/>
    <property type="molecule type" value="Genomic_DNA"/>
</dbReference>
<keyword evidence="3" id="KW-1185">Reference proteome</keyword>
<dbReference type="CDD" id="cd04301">
    <property type="entry name" value="NAT_SF"/>
    <property type="match status" value="1"/>
</dbReference>
<protein>
    <recommendedName>
        <fullName evidence="1">N-acetyltransferase domain-containing protein</fullName>
    </recommendedName>
</protein>
<evidence type="ECO:0000313" key="2">
    <source>
        <dbReference type="EMBL" id="KKO19242.1"/>
    </source>
</evidence>
<proteinExistence type="predicted"/>
<dbReference type="Proteomes" id="UP000034954">
    <property type="component" value="Unassembled WGS sequence"/>
</dbReference>
<reference evidence="2 3" key="1">
    <citation type="journal article" date="2013" name="BMC Microbiol.">
        <title>Identification of the type II cytochrome c maturation pathway in anammox bacteria by comparative genomics.</title>
        <authorList>
            <person name="Ferousi C."/>
            <person name="Speth D.R."/>
            <person name="Reimann J."/>
            <person name="Op den Camp H.J."/>
            <person name="Allen J.W."/>
            <person name="Keltjens J.T."/>
            <person name="Jetten M.S."/>
        </authorList>
    </citation>
    <scope>NUCLEOTIDE SEQUENCE [LARGE SCALE GENOMIC DNA]</scope>
    <source>
        <strain evidence="2">RU1</strain>
    </source>
</reference>
<gene>
    <name evidence="2" type="ORF">BROFUL_02042</name>
</gene>
<dbReference type="GO" id="GO:0016747">
    <property type="term" value="F:acyltransferase activity, transferring groups other than amino-acyl groups"/>
    <property type="evidence" value="ECO:0007669"/>
    <property type="project" value="InterPro"/>
</dbReference>
<evidence type="ECO:0000313" key="3">
    <source>
        <dbReference type="Proteomes" id="UP000034954"/>
    </source>
</evidence>
<dbReference type="AlphaFoldDB" id="A0A0M2UTV2"/>
<comment type="caution">
    <text evidence="2">The sequence shown here is derived from an EMBL/GenBank/DDBJ whole genome shotgun (WGS) entry which is preliminary data.</text>
</comment>
<organism evidence="2 3">
    <name type="scientific">Candidatus Brocadia fulgida</name>
    <dbReference type="NCBI Taxonomy" id="380242"/>
    <lineage>
        <taxon>Bacteria</taxon>
        <taxon>Pseudomonadati</taxon>
        <taxon>Planctomycetota</taxon>
        <taxon>Candidatus Brocadiia</taxon>
        <taxon>Candidatus Brocadiales</taxon>
        <taxon>Candidatus Brocadiaceae</taxon>
        <taxon>Candidatus Brocadia</taxon>
    </lineage>
</organism>
<sequence>MTISKPHNRPTFCLRPAETRDAAPLLELEASCFTRTEEMFNRRQIQRLITNPRAIVVVAERKGVALGWAAGLLRRYHQRYSSGRLYAVAVHPDEQGQRIGQKLTDHILHALAIHGAERIFLEVHAKNQKAINLYRKLGFTEQEYLADYYGTHHHGIRMMRSTTTVRHPRSMGNS</sequence>